<dbReference type="EMBL" id="JACJTA010000011">
    <property type="protein sequence ID" value="MBD2604351.1"/>
    <property type="molecule type" value="Genomic_DNA"/>
</dbReference>
<evidence type="ECO:0000313" key="1">
    <source>
        <dbReference type="EMBL" id="MBD2604351.1"/>
    </source>
</evidence>
<proteinExistence type="predicted"/>
<reference evidence="1 2" key="1">
    <citation type="journal article" date="2020" name="ISME J.">
        <title>Comparative genomics reveals insights into cyanobacterial evolution and habitat adaptation.</title>
        <authorList>
            <person name="Chen M.Y."/>
            <person name="Teng W.K."/>
            <person name="Zhao L."/>
            <person name="Hu C.X."/>
            <person name="Zhou Y.K."/>
            <person name="Han B.P."/>
            <person name="Song L.R."/>
            <person name="Shu W.S."/>
        </authorList>
    </citation>
    <scope>NUCLEOTIDE SEQUENCE [LARGE SCALE GENOMIC DNA]</scope>
    <source>
        <strain evidence="1 2">FACHB-248</strain>
    </source>
</reference>
<organism evidence="1 2">
    <name type="scientific">Scytonema hofmannii FACHB-248</name>
    <dbReference type="NCBI Taxonomy" id="1842502"/>
    <lineage>
        <taxon>Bacteria</taxon>
        <taxon>Bacillati</taxon>
        <taxon>Cyanobacteriota</taxon>
        <taxon>Cyanophyceae</taxon>
        <taxon>Nostocales</taxon>
        <taxon>Scytonemataceae</taxon>
        <taxon>Scytonema</taxon>
    </lineage>
</organism>
<sequence length="182" mass="20873">SDARVSIEGVAYEVEPDLAGETVVLWWGLFDNELYVEFSDRRYGPFYPVDGPIPLHRYRKHKKTKTEERADKIADLAKKLGLPRTALDKNADLQFLVDKYKELTPTATPFNDPDPYQEFTYPTVLFAKRAISDYLAKPLAKLSTEQLAFIDALLAETLTKKVIIERVRQYFHSHKGGEQNAH</sequence>
<protein>
    <submittedName>
        <fullName evidence="1">IS481 family transposase</fullName>
    </submittedName>
</protein>
<accession>A0ABR8GM88</accession>
<comment type="caution">
    <text evidence="1">The sequence shown here is derived from an EMBL/GenBank/DDBJ whole genome shotgun (WGS) entry which is preliminary data.</text>
</comment>
<feature type="non-terminal residue" evidence="1">
    <location>
        <position position="1"/>
    </location>
</feature>
<dbReference type="Proteomes" id="UP000660380">
    <property type="component" value="Unassembled WGS sequence"/>
</dbReference>
<keyword evidence="2" id="KW-1185">Reference proteome</keyword>
<name>A0ABR8GM88_9CYAN</name>
<evidence type="ECO:0000313" key="2">
    <source>
        <dbReference type="Proteomes" id="UP000660380"/>
    </source>
</evidence>
<gene>
    <name evidence="1" type="ORF">H6G81_07345</name>
</gene>